<comment type="subunit">
    <text evidence="9">Component of the Mediator complex.</text>
</comment>
<gene>
    <name evidence="12" type="primary">RGR1</name>
    <name evidence="12" type="ORF">IWW36_003699</name>
</gene>
<evidence type="ECO:0000256" key="9">
    <source>
        <dbReference type="RuleBase" id="RU365082"/>
    </source>
</evidence>
<dbReference type="AlphaFoldDB" id="A0A9W8I7B7"/>
<evidence type="ECO:0000256" key="2">
    <source>
        <dbReference type="ARBA" id="ARBA00007813"/>
    </source>
</evidence>
<feature type="domain" description="Mediator complex subunit MED14 N-terminal" evidence="11">
    <location>
        <begin position="67"/>
        <end position="254"/>
    </location>
</feature>
<evidence type="ECO:0000256" key="5">
    <source>
        <dbReference type="ARBA" id="ARBA00023159"/>
    </source>
</evidence>
<evidence type="ECO:0000256" key="4">
    <source>
        <dbReference type="ARBA" id="ARBA00023015"/>
    </source>
</evidence>
<name>A0A9W8I7B7_9FUNG</name>
<dbReference type="GO" id="GO:0006357">
    <property type="term" value="P:regulation of transcription by RNA polymerase II"/>
    <property type="evidence" value="ECO:0007669"/>
    <property type="project" value="InterPro"/>
</dbReference>
<dbReference type="InterPro" id="IPR055122">
    <property type="entry name" value="Med14_N"/>
</dbReference>
<comment type="similarity">
    <text evidence="2 9">Belongs to the Mediator complex subunit 14 family.</text>
</comment>
<evidence type="ECO:0000256" key="1">
    <source>
        <dbReference type="ARBA" id="ARBA00004123"/>
    </source>
</evidence>
<dbReference type="GO" id="GO:0070847">
    <property type="term" value="C:core mediator complex"/>
    <property type="evidence" value="ECO:0007669"/>
    <property type="project" value="TreeGrafter"/>
</dbReference>
<reference evidence="12" key="1">
    <citation type="submission" date="2022-07" db="EMBL/GenBank/DDBJ databases">
        <title>Phylogenomic reconstructions and comparative analyses of Kickxellomycotina fungi.</title>
        <authorList>
            <person name="Reynolds N.K."/>
            <person name="Stajich J.E."/>
            <person name="Barry K."/>
            <person name="Grigoriev I.V."/>
            <person name="Crous P."/>
            <person name="Smith M.E."/>
        </authorList>
    </citation>
    <scope>NUCLEOTIDE SEQUENCE</scope>
    <source>
        <strain evidence="12">NRRL 1566</strain>
    </source>
</reference>
<evidence type="ECO:0000256" key="6">
    <source>
        <dbReference type="ARBA" id="ARBA00023163"/>
    </source>
</evidence>
<dbReference type="InterPro" id="IPR013947">
    <property type="entry name" value="Mediator_Med14"/>
</dbReference>
<evidence type="ECO:0000256" key="7">
    <source>
        <dbReference type="ARBA" id="ARBA00023242"/>
    </source>
</evidence>
<proteinExistence type="inferred from homology"/>
<evidence type="ECO:0000256" key="8">
    <source>
        <dbReference type="ARBA" id="ARBA00032007"/>
    </source>
</evidence>
<feature type="non-terminal residue" evidence="12">
    <location>
        <position position="1253"/>
    </location>
</feature>
<keyword evidence="5 9" id="KW-0010">Activator</keyword>
<dbReference type="GO" id="GO:0016592">
    <property type="term" value="C:mediator complex"/>
    <property type="evidence" value="ECO:0007669"/>
    <property type="project" value="UniProtKB-UniRule"/>
</dbReference>
<keyword evidence="7 9" id="KW-0539">Nucleus</keyword>
<comment type="caution">
    <text evidence="12">The sequence shown here is derived from an EMBL/GenBank/DDBJ whole genome shotgun (WGS) entry which is preliminary data.</text>
</comment>
<keyword evidence="6 9" id="KW-0804">Transcription</keyword>
<dbReference type="PANTHER" id="PTHR12809:SF2">
    <property type="entry name" value="MEDIATOR OF RNA POLYMERASE II TRANSCRIPTION SUBUNIT 14"/>
    <property type="match status" value="1"/>
</dbReference>
<dbReference type="Proteomes" id="UP001139887">
    <property type="component" value="Unassembled WGS sequence"/>
</dbReference>
<dbReference type="Pfam" id="PF08638">
    <property type="entry name" value="Med14"/>
    <property type="match status" value="1"/>
</dbReference>
<dbReference type="EMBL" id="JANBUW010000269">
    <property type="protein sequence ID" value="KAJ2847740.1"/>
    <property type="molecule type" value="Genomic_DNA"/>
</dbReference>
<feature type="compositionally biased region" description="Polar residues" evidence="10">
    <location>
        <begin position="1"/>
        <end position="24"/>
    </location>
</feature>
<accession>A0A9W8I7B7</accession>
<sequence length="1253" mass="138477">MNTHGQQLPNETGRNGDNAQQPSRNHPDRPSQNGNGGGDRYGDGALGRADESSVQPDEDLPQIDAKMIPLSLTISRLVTYAYTELVTLVDTLPARAEADRRAEILKYTDHMTDLLSKLLALVRWAKHAPQIQKCQNVIAYLDSQNRYFEYAVDSIYATFLSMPNVRMRNYDVGNAVDILTTGSYQRLPVAIKRAVPLPRLTKRQLRETLVAIDGIIRSRILRGERLPVAMRQYAIANGRIVFTVPGEFEATLTLLQYEETIPWHVVNVKVLVAGDKALSDEQQITVNTWQIADHAQHILIETSTQAQKAAEDSAAVGSSAPQLAQLYDFMHRQCLTVLLEAMLKQAAALRRARWENLLQVEMGASDRSVLVLRYWTSSRAAATIVSSNQEQQNDKSNSIVFRLCALPVPRPIHAPAVSDSKTDDPEFELLEQDRRNLIPKLGLSITWTAHSGLSQSKSWSRTVSHAYELNTSTTDIDAEASDFDLVLDPTAVNTEQLLRQATWQHARAILKSLHSLLLQSQLFAESAVELLFISASGVSKKEDELAASEVQQCTAIPVLRAWYREDEGAVDISVDMFTGRLAVRASDVVAVSTSLSETMVKQLTDQLNRHPWKIAALLVDMRSSLALADLDSLVYRSLGLRPQTSYHEIKSPVLPGFVLPGTMPFADTSAHLSQPQIQQQQQLQQTSSNAAANFPLRISQQEADGLVREVAGSENPQSRIRFYMVEGTEGVEEQAGAAGSAKGEWYLMVVMTDRLQFRLMLLDPHPTDRLLQSVSQIIALQVDRLFSSVARRLLAESKLDRDAFSSDSLRDSIRGYSANASSSVVGSGEREITEQVDAMLTGRTSITLDYLNALASMCRARLALRLLQTQLTRWKIPYSFRLPSFSTSPHGHRAAVSQELSVVELDKMGLYELDEQVPVLYIPISGLMRASPINWHVASQGVLPDEARRMVSVRVASDELDPSLRAEVSAAALNMPYSALSNAGARPLIGRHVIPCQVIASVPVALDRLPGPISRAFSDAVHFGAHAEADGGYHRKSGDEHTEHGYSKVVLVYRQVNRALQSLIRDWSEQHLMTHIGRHMYAWEQRTLRRVLTSTVAFYPFGAGPYTSAVAGTRGALDLGRQPAELVVQCIGSCFVSISCCVPRPFEGDSSGDVTFHLTLADVDPRTNRIERIASTWPWVLASGARDPDLQSRGLGFEISVSLSRWLSRLQDQLNLTGNPLAALSTIVQLMPIHHIIGSISAEPNTRVLVPSL</sequence>
<dbReference type="GO" id="GO:0003712">
    <property type="term" value="F:transcription coregulator activity"/>
    <property type="evidence" value="ECO:0007669"/>
    <property type="project" value="UniProtKB-UniRule"/>
</dbReference>
<evidence type="ECO:0000256" key="10">
    <source>
        <dbReference type="SAM" id="MobiDB-lite"/>
    </source>
</evidence>
<comment type="subcellular location">
    <subcellularLocation>
        <location evidence="1 9">Nucleus</location>
    </subcellularLocation>
</comment>
<comment type="function">
    <text evidence="9">Component of the Mediator complex, a coactivator involved in the regulated transcription of nearly all RNA polymerase II-dependent genes. Mediator functions as a bridge to convey information from gene-specific regulatory proteins to the basal RNA polymerase II transcription machinery. Mediator is recruited to promoters by direct interactions with regulatory proteins and serves as a scaffold for the assembly of a functional preinitiation complex with RNA polymerase II and the general transcription factors.</text>
</comment>
<evidence type="ECO:0000259" key="11">
    <source>
        <dbReference type="Pfam" id="PF08638"/>
    </source>
</evidence>
<evidence type="ECO:0000313" key="13">
    <source>
        <dbReference type="Proteomes" id="UP001139887"/>
    </source>
</evidence>
<organism evidence="12 13">
    <name type="scientific">Coemansia brasiliensis</name>
    <dbReference type="NCBI Taxonomy" id="2650707"/>
    <lineage>
        <taxon>Eukaryota</taxon>
        <taxon>Fungi</taxon>
        <taxon>Fungi incertae sedis</taxon>
        <taxon>Zoopagomycota</taxon>
        <taxon>Kickxellomycotina</taxon>
        <taxon>Kickxellomycetes</taxon>
        <taxon>Kickxellales</taxon>
        <taxon>Kickxellaceae</taxon>
        <taxon>Coemansia</taxon>
    </lineage>
</organism>
<dbReference type="OrthoDB" id="205099at2759"/>
<protein>
    <recommendedName>
        <fullName evidence="3 9">Mediator of RNA polymerase II transcription subunit 14</fullName>
    </recommendedName>
    <alternativeName>
        <fullName evidence="8 9">Mediator complex subunit 14</fullName>
    </alternativeName>
</protein>
<dbReference type="PANTHER" id="PTHR12809">
    <property type="entry name" value="MEDIATOR COMPLEX SUBUNIT"/>
    <property type="match status" value="1"/>
</dbReference>
<keyword evidence="13" id="KW-1185">Reference proteome</keyword>
<keyword evidence="4 9" id="KW-0805">Transcription regulation</keyword>
<feature type="region of interest" description="Disordered" evidence="10">
    <location>
        <begin position="1"/>
        <end position="60"/>
    </location>
</feature>
<evidence type="ECO:0000313" key="12">
    <source>
        <dbReference type="EMBL" id="KAJ2847740.1"/>
    </source>
</evidence>
<evidence type="ECO:0000256" key="3">
    <source>
        <dbReference type="ARBA" id="ARBA00019619"/>
    </source>
</evidence>